<evidence type="ECO:0000313" key="18">
    <source>
        <dbReference type="EMBL" id="BAM05794.1"/>
    </source>
</evidence>
<keyword evidence="7 15" id="KW-1133">Transmembrane helix</keyword>
<reference evidence="18 19" key="1">
    <citation type="journal article" date="2012" name="J. Bacteriol.">
        <title>Complete Genome Sequence of Leptospirillum ferrooxidans Strain C2-3, Isolated from a Fresh Volcanic Ash Deposit on the Island of Miyake, Japan.</title>
        <authorList>
            <person name="Fujimura R."/>
            <person name="Sato Y."/>
            <person name="Nishizawa T."/>
            <person name="Oshima K."/>
            <person name="Kim S.-W."/>
            <person name="Hattori M."/>
            <person name="Kamijo T."/>
            <person name="Ohta H."/>
        </authorList>
    </citation>
    <scope>NUCLEOTIDE SEQUENCE [LARGE SCALE GENOMIC DNA]</scope>
    <source>
        <strain evidence="18 19">C2-3</strain>
    </source>
</reference>
<protein>
    <recommendedName>
        <fullName evidence="15">ATP synthase subunit b</fullName>
    </recommendedName>
    <alternativeName>
        <fullName evidence="15">ATP synthase F(0) sector subunit b</fullName>
    </alternativeName>
    <alternativeName>
        <fullName evidence="15">ATPase subunit I</fullName>
    </alternativeName>
    <alternativeName>
        <fullName evidence="15">F-type ATPase subunit b</fullName>
        <shortName evidence="15">F-ATPase subunit b</shortName>
    </alternativeName>
</protein>
<evidence type="ECO:0000256" key="3">
    <source>
        <dbReference type="ARBA" id="ARBA00022475"/>
    </source>
</evidence>
<comment type="function">
    <text evidence="12">Component of the F(0) channel, it forms part of the peripheral stalk, linking F(1) to F(0). The b'-subunit is a diverged and duplicated form of b found in plants and photosynthetic bacteria.</text>
</comment>
<keyword evidence="5 15" id="KW-0812">Transmembrane</keyword>
<dbReference type="AlphaFoldDB" id="I0IKJ5"/>
<keyword evidence="3 15" id="KW-1003">Cell membrane</keyword>
<keyword evidence="4 15" id="KW-0138">CF(0)</keyword>
<evidence type="ECO:0000256" key="9">
    <source>
        <dbReference type="ARBA" id="ARBA00023136"/>
    </source>
</evidence>
<keyword evidence="8 15" id="KW-0406">Ion transport</keyword>
<evidence type="ECO:0000256" key="4">
    <source>
        <dbReference type="ARBA" id="ARBA00022547"/>
    </source>
</evidence>
<evidence type="ECO:0000256" key="10">
    <source>
        <dbReference type="ARBA" id="ARBA00023310"/>
    </source>
</evidence>
<evidence type="ECO:0000256" key="13">
    <source>
        <dbReference type="ARBA" id="ARBA00026054"/>
    </source>
</evidence>
<comment type="function">
    <text evidence="11 15">F(1)F(0) ATP synthase produces ATP from ADP in the presence of a proton or sodium gradient. F-type ATPases consist of two structural domains, F(1) containing the extramembraneous catalytic core and F(0) containing the membrane proton channel, linked together by a central stalk and a peripheral stalk. During catalysis, ATP synthesis in the catalytic domain of F(1) is coupled via a rotary mechanism of the central stalk subunits to proton translocation.</text>
</comment>
<keyword evidence="10 15" id="KW-0066">ATP synthesis</keyword>
<feature type="coiled-coil region" evidence="17">
    <location>
        <begin position="50"/>
        <end position="128"/>
    </location>
</feature>
<comment type="subunit">
    <text evidence="13">F-type ATPases have 2 components, F(1) - the catalytic core - and F(0) - the membrane proton channel. F(1) has five subunits: alpha(3), beta(3), gamma(1), delta(1), epsilon(1). F(0) has four main subunits: a(1), b(2) and c(10-14). The alpha and beta chains form an alternating ring which encloses part of the gamma chain. F(1) is attached to F(0) by a central stalk formed by the gamma and epsilon chains, while a peripheral stalk is formed by the delta and b chains.</text>
</comment>
<evidence type="ECO:0000256" key="17">
    <source>
        <dbReference type="SAM" id="Coils"/>
    </source>
</evidence>
<evidence type="ECO:0000313" key="19">
    <source>
        <dbReference type="Proteomes" id="UP000007382"/>
    </source>
</evidence>
<comment type="subcellular location">
    <subcellularLocation>
        <location evidence="15">Cell inner membrane</location>
        <topology evidence="15">Single-pass membrane protein</topology>
    </subcellularLocation>
    <subcellularLocation>
        <location evidence="14">Endomembrane system</location>
        <topology evidence="14">Single-pass membrane protein</topology>
    </subcellularLocation>
</comment>
<dbReference type="eggNOG" id="COG0711">
    <property type="taxonomic scope" value="Bacteria"/>
</dbReference>
<name>I0IKJ5_LEPFC</name>
<evidence type="ECO:0000256" key="12">
    <source>
        <dbReference type="ARBA" id="ARBA00025614"/>
    </source>
</evidence>
<dbReference type="GO" id="GO:0046961">
    <property type="term" value="F:proton-transporting ATPase activity, rotational mechanism"/>
    <property type="evidence" value="ECO:0007669"/>
    <property type="project" value="TreeGrafter"/>
</dbReference>
<dbReference type="InterPro" id="IPR005864">
    <property type="entry name" value="ATP_synth_F0_bsu_bac"/>
</dbReference>
<dbReference type="OrthoDB" id="9805716at2"/>
<dbReference type="Pfam" id="PF00430">
    <property type="entry name" value="ATP-synt_B"/>
    <property type="match status" value="1"/>
</dbReference>
<keyword evidence="9 15" id="KW-0472">Membrane</keyword>
<organism evidence="18 19">
    <name type="scientific">Leptospirillum ferrooxidans (strain C2-3)</name>
    <dbReference type="NCBI Taxonomy" id="1162668"/>
    <lineage>
        <taxon>Bacteria</taxon>
        <taxon>Pseudomonadati</taxon>
        <taxon>Nitrospirota</taxon>
        <taxon>Nitrospiria</taxon>
        <taxon>Nitrospirales</taxon>
        <taxon>Nitrospiraceae</taxon>
        <taxon>Leptospirillum</taxon>
    </lineage>
</organism>
<evidence type="ECO:0000256" key="6">
    <source>
        <dbReference type="ARBA" id="ARBA00022781"/>
    </source>
</evidence>
<dbReference type="PATRIC" id="fig|1162668.3.peg.76"/>
<evidence type="ECO:0000256" key="7">
    <source>
        <dbReference type="ARBA" id="ARBA00022989"/>
    </source>
</evidence>
<dbReference type="InterPro" id="IPR050059">
    <property type="entry name" value="ATP_synthase_B_chain"/>
</dbReference>
<evidence type="ECO:0000256" key="11">
    <source>
        <dbReference type="ARBA" id="ARBA00025198"/>
    </source>
</evidence>
<gene>
    <name evidence="15" type="primary">atpF</name>
    <name evidence="18" type="ordered locus">LFE_0064</name>
</gene>
<dbReference type="SUPFAM" id="SSF81573">
    <property type="entry name" value="F1F0 ATP synthase subunit B, membrane domain"/>
    <property type="match status" value="1"/>
</dbReference>
<dbReference type="NCBIfam" id="TIGR01144">
    <property type="entry name" value="ATP_synt_b"/>
    <property type="match status" value="1"/>
</dbReference>
<evidence type="ECO:0000256" key="2">
    <source>
        <dbReference type="ARBA" id="ARBA00022448"/>
    </source>
</evidence>
<keyword evidence="17" id="KW-0175">Coiled coil</keyword>
<evidence type="ECO:0000256" key="14">
    <source>
        <dbReference type="ARBA" id="ARBA00037847"/>
    </source>
</evidence>
<keyword evidence="19" id="KW-1185">Reference proteome</keyword>
<dbReference type="InterPro" id="IPR002146">
    <property type="entry name" value="ATP_synth_b/b'su_bac/chlpt"/>
</dbReference>
<proteinExistence type="inferred from homology"/>
<dbReference type="CDD" id="cd06503">
    <property type="entry name" value="ATP-synt_Fo_b"/>
    <property type="match status" value="1"/>
</dbReference>
<feature type="transmembrane region" description="Helical" evidence="15">
    <location>
        <begin position="12"/>
        <end position="32"/>
    </location>
</feature>
<dbReference type="GO" id="GO:0012505">
    <property type="term" value="C:endomembrane system"/>
    <property type="evidence" value="ECO:0007669"/>
    <property type="project" value="UniProtKB-SubCell"/>
</dbReference>
<evidence type="ECO:0000256" key="1">
    <source>
        <dbReference type="ARBA" id="ARBA00005513"/>
    </source>
</evidence>
<reference evidence="19" key="2">
    <citation type="submission" date="2012-03" db="EMBL/GenBank/DDBJ databases">
        <title>The complete genome sequence of the pioneer microbe on fresh volcanic deposit, Leptospirillum ferrooxidans strain C2-3.</title>
        <authorList>
            <person name="Fujimura R."/>
            <person name="Sato Y."/>
            <person name="Nishizawa T."/>
            <person name="Nanba K."/>
            <person name="Oshima K."/>
            <person name="Hattori M."/>
            <person name="Kamijo T."/>
            <person name="Ohta H."/>
        </authorList>
    </citation>
    <scope>NUCLEOTIDE SEQUENCE [LARGE SCALE GENOMIC DNA]</scope>
    <source>
        <strain evidence="19">C2-3</strain>
    </source>
</reference>
<comment type="subunit">
    <text evidence="15">F-type ATPases have 2 components, F(1) - the catalytic core - and F(0) - the membrane proton channel. F(1) has five subunits: alpha(3), beta(3), gamma(1), delta(1), epsilon(1). F(0) has three main subunits: a(1), b(2) and c(10-14). The alpha and beta chains form an alternating ring which encloses part of the gamma chain. F(1) is attached to F(0) by a central stalk formed by the gamma and epsilon chains, while a peripheral stalk is formed by the delta and b chains.</text>
</comment>
<dbReference type="RefSeq" id="WP_014448289.1">
    <property type="nucleotide sequence ID" value="NC_017094.1"/>
</dbReference>
<accession>I0IKJ5</accession>
<dbReference type="KEGG" id="lfc:LFE_0064"/>
<dbReference type="HOGENOM" id="CLU_079215_4_1_0"/>
<dbReference type="EMBL" id="AP012342">
    <property type="protein sequence ID" value="BAM05794.1"/>
    <property type="molecule type" value="Genomic_DNA"/>
</dbReference>
<dbReference type="GO" id="GO:0005886">
    <property type="term" value="C:plasma membrane"/>
    <property type="evidence" value="ECO:0007669"/>
    <property type="project" value="UniProtKB-SubCell"/>
</dbReference>
<dbReference type="Proteomes" id="UP000007382">
    <property type="component" value="Chromosome"/>
</dbReference>
<dbReference type="GO" id="GO:0046933">
    <property type="term" value="F:proton-transporting ATP synthase activity, rotational mechanism"/>
    <property type="evidence" value="ECO:0007669"/>
    <property type="project" value="UniProtKB-UniRule"/>
</dbReference>
<dbReference type="GO" id="GO:0045259">
    <property type="term" value="C:proton-transporting ATP synthase complex"/>
    <property type="evidence" value="ECO:0007669"/>
    <property type="project" value="UniProtKB-KW"/>
</dbReference>
<comment type="similarity">
    <text evidence="1 15 16">Belongs to the ATPase B chain family.</text>
</comment>
<dbReference type="HAMAP" id="MF_01398">
    <property type="entry name" value="ATP_synth_b_bprime"/>
    <property type="match status" value="1"/>
</dbReference>
<keyword evidence="6 15" id="KW-0375">Hydrogen ion transport</keyword>
<dbReference type="Gene3D" id="1.20.5.620">
    <property type="entry name" value="F1F0 ATP synthase subunit B, membrane domain"/>
    <property type="match status" value="1"/>
</dbReference>
<evidence type="ECO:0000256" key="5">
    <source>
        <dbReference type="ARBA" id="ARBA00022692"/>
    </source>
</evidence>
<dbReference type="InterPro" id="IPR028987">
    <property type="entry name" value="ATP_synth_B-like_membr_sf"/>
</dbReference>
<evidence type="ECO:0000256" key="16">
    <source>
        <dbReference type="RuleBase" id="RU003848"/>
    </source>
</evidence>
<dbReference type="STRING" id="1162668.LFE_0064"/>
<evidence type="ECO:0000256" key="8">
    <source>
        <dbReference type="ARBA" id="ARBA00023065"/>
    </source>
</evidence>
<evidence type="ECO:0000256" key="15">
    <source>
        <dbReference type="HAMAP-Rule" id="MF_01398"/>
    </source>
</evidence>
<sequence>MPQFDQTFFSSLTFWSVLSFILMLLIVRRYLLPSLTKVLDERRRKVMGDIEAAEKARKESERLLEEHRQLLAQAKGQADAILHQAEEMARVIREEKQRETLVEVDNRLKKAEAQIKSDIERVRNELKKETVSLVVRGVESVLEESLSESQKMMFINRAIRAVDTREPKKVG</sequence>
<dbReference type="PANTHER" id="PTHR33445">
    <property type="entry name" value="ATP SYNTHASE SUBUNIT B', CHLOROPLASTIC"/>
    <property type="match status" value="1"/>
</dbReference>
<keyword evidence="2 15" id="KW-0813">Transport</keyword>
<keyword evidence="15" id="KW-0997">Cell inner membrane</keyword>
<dbReference type="PANTHER" id="PTHR33445:SF1">
    <property type="entry name" value="ATP SYNTHASE SUBUNIT B"/>
    <property type="match status" value="1"/>
</dbReference>